<evidence type="ECO:0000313" key="2">
    <source>
        <dbReference type="EMBL" id="MBB4923488.1"/>
    </source>
</evidence>
<dbReference type="EMBL" id="JACHJV010000001">
    <property type="protein sequence ID" value="MBB4923488.1"/>
    <property type="molecule type" value="Genomic_DNA"/>
</dbReference>
<gene>
    <name evidence="2" type="ORF">FHR34_002481</name>
</gene>
<evidence type="ECO:0000256" key="1">
    <source>
        <dbReference type="SAM" id="MobiDB-lite"/>
    </source>
</evidence>
<dbReference type="Proteomes" id="UP000540506">
    <property type="component" value="Unassembled WGS sequence"/>
</dbReference>
<feature type="region of interest" description="Disordered" evidence="1">
    <location>
        <begin position="1"/>
        <end position="21"/>
    </location>
</feature>
<sequence length="118" mass="12883">MTDDQVIATTPPSHLPPQPVSDRLFPKCRCPGDCGGRPEALRRLQQAYPTPDETGAKPPAVPYAPTTRGELVHDTLNRRTGAYMGRLGTVVYLRPPGGGFEWDVDQRWLEQPTTGAAS</sequence>
<organism evidence="2 3">
    <name type="scientific">Kitasatospora kifunensis</name>
    <name type="common">Streptomyces kifunensis</name>
    <dbReference type="NCBI Taxonomy" id="58351"/>
    <lineage>
        <taxon>Bacteria</taxon>
        <taxon>Bacillati</taxon>
        <taxon>Actinomycetota</taxon>
        <taxon>Actinomycetes</taxon>
        <taxon>Kitasatosporales</taxon>
        <taxon>Streptomycetaceae</taxon>
        <taxon>Kitasatospora</taxon>
    </lineage>
</organism>
<protein>
    <submittedName>
        <fullName evidence="2">Uncharacterized protein</fullName>
    </submittedName>
</protein>
<comment type="caution">
    <text evidence="2">The sequence shown here is derived from an EMBL/GenBank/DDBJ whole genome shotgun (WGS) entry which is preliminary data.</text>
</comment>
<dbReference type="AlphaFoldDB" id="A0A7W7VV42"/>
<evidence type="ECO:0000313" key="3">
    <source>
        <dbReference type="Proteomes" id="UP000540506"/>
    </source>
</evidence>
<keyword evidence="3" id="KW-1185">Reference proteome</keyword>
<name>A0A7W7VV42_KITKI</name>
<accession>A0A7W7VV42</accession>
<proteinExistence type="predicted"/>
<dbReference type="RefSeq" id="WP_184935503.1">
    <property type="nucleotide sequence ID" value="NZ_JACHJV010000001.1"/>
</dbReference>
<reference evidence="2 3" key="1">
    <citation type="submission" date="2020-08" db="EMBL/GenBank/DDBJ databases">
        <title>Sequencing the genomes of 1000 actinobacteria strains.</title>
        <authorList>
            <person name="Klenk H.-P."/>
        </authorList>
    </citation>
    <scope>NUCLEOTIDE SEQUENCE [LARGE SCALE GENOMIC DNA]</scope>
    <source>
        <strain evidence="2 3">DSM 41654</strain>
    </source>
</reference>